<dbReference type="RefSeq" id="WP_146792090.1">
    <property type="nucleotide sequence ID" value="NZ_BJUU01000001.1"/>
</dbReference>
<evidence type="ECO:0000259" key="1">
    <source>
        <dbReference type="Pfam" id="PF09348"/>
    </source>
</evidence>
<comment type="caution">
    <text evidence="2">The sequence shown here is derived from an EMBL/GenBank/DDBJ whole genome shotgun (WGS) entry which is preliminary data.</text>
</comment>
<dbReference type="InterPro" id="IPR014457">
    <property type="entry name" value="UCP010260"/>
</dbReference>
<reference evidence="2 3" key="1">
    <citation type="submission" date="2019-07" db="EMBL/GenBank/DDBJ databases">
        <title>Whole genome shotgun sequence of Agrococcus baldri NBRC 103055.</title>
        <authorList>
            <person name="Hosoyama A."/>
            <person name="Uohara A."/>
            <person name="Ohji S."/>
            <person name="Ichikawa N."/>
        </authorList>
    </citation>
    <scope>NUCLEOTIDE SEQUENCE [LARGE SCALE GENOMIC DNA]</scope>
    <source>
        <strain evidence="2 3">NBRC 103055</strain>
    </source>
</reference>
<accession>A0AA87UQL4</accession>
<dbReference type="PANTHER" id="PTHR34202:SF1">
    <property type="entry name" value="UPF0548 PROTEIN"/>
    <property type="match status" value="1"/>
</dbReference>
<dbReference type="AlphaFoldDB" id="A0AA87UQL4"/>
<feature type="domain" description="DUF1990" evidence="1">
    <location>
        <begin position="12"/>
        <end position="77"/>
    </location>
</feature>
<sequence length="212" mass="23777">MTTPIRDRPTNYGAVGATAHFDFHRFPPKGFEVVQLRSRIGHGRPRYDAAVAALRTWKIQRLAGIEVDVVGTEEGTVYRPVGFEGTEATRAASIEPQQDFGPDGEPFLQPGDSVDQRIRWAGMQFHAPMRVIAVEEEPSSHGVILGTLEGHPEAGEERFTVEIAEDETVFLHFRAIVRDATWWAKLGAPIAKATRARYHDRYMDVLRSIDVR</sequence>
<dbReference type="InterPro" id="IPR018960">
    <property type="entry name" value="DUF1990"/>
</dbReference>
<organism evidence="2 3">
    <name type="scientific">Agrococcus baldri</name>
    <dbReference type="NCBI Taxonomy" id="153730"/>
    <lineage>
        <taxon>Bacteria</taxon>
        <taxon>Bacillati</taxon>
        <taxon>Actinomycetota</taxon>
        <taxon>Actinomycetes</taxon>
        <taxon>Micrococcales</taxon>
        <taxon>Microbacteriaceae</taxon>
        <taxon>Agrococcus</taxon>
    </lineage>
</organism>
<gene>
    <name evidence="2" type="ORF">ABA31_00260</name>
</gene>
<evidence type="ECO:0000313" key="2">
    <source>
        <dbReference type="EMBL" id="GEK78675.1"/>
    </source>
</evidence>
<name>A0AA87UQL4_9MICO</name>
<evidence type="ECO:0000313" key="3">
    <source>
        <dbReference type="Proteomes" id="UP000321749"/>
    </source>
</evidence>
<feature type="domain" description="DUF1990" evidence="1">
    <location>
        <begin position="107"/>
        <end position="204"/>
    </location>
</feature>
<dbReference type="PIRSF" id="PIRSF010260">
    <property type="entry name" value="UCP010260"/>
    <property type="match status" value="1"/>
</dbReference>
<dbReference type="Proteomes" id="UP000321749">
    <property type="component" value="Unassembled WGS sequence"/>
</dbReference>
<dbReference type="EMBL" id="BJUU01000001">
    <property type="protein sequence ID" value="GEK78675.1"/>
    <property type="molecule type" value="Genomic_DNA"/>
</dbReference>
<proteinExistence type="predicted"/>
<protein>
    <submittedName>
        <fullName evidence="2">DUF1990 domain-containing protein</fullName>
    </submittedName>
</protein>
<dbReference type="Pfam" id="PF09348">
    <property type="entry name" value="DUF1990"/>
    <property type="match status" value="2"/>
</dbReference>
<keyword evidence="3" id="KW-1185">Reference proteome</keyword>
<dbReference type="PANTHER" id="PTHR34202">
    <property type="entry name" value="UPF0548 PROTEIN"/>
    <property type="match status" value="1"/>
</dbReference>